<dbReference type="OMA" id="PLKVCIP"/>
<gene>
    <name evidence="1" type="ORF">POCTA_138.1.T0790036</name>
</gene>
<keyword evidence="2" id="KW-1185">Reference proteome</keyword>
<dbReference type="AlphaFoldDB" id="A0A8S1W2Y2"/>
<dbReference type="EMBL" id="CAJJDP010000078">
    <property type="protein sequence ID" value="CAD8182479.1"/>
    <property type="molecule type" value="Genomic_DNA"/>
</dbReference>
<proteinExistence type="predicted"/>
<reference evidence="1" key="1">
    <citation type="submission" date="2021-01" db="EMBL/GenBank/DDBJ databases">
        <authorList>
            <consortium name="Genoscope - CEA"/>
            <person name="William W."/>
        </authorList>
    </citation>
    <scope>NUCLEOTIDE SEQUENCE</scope>
</reference>
<sequence length="88" mass="10226">MSAKSQLQIKMDRDKPYFTSLLHSSIIKTNFGFCGFMITQGLWIKLRVYFCFAIPLKVCIPEPDEHEFKNIEEAQAKIEKIKEALNIT</sequence>
<organism evidence="1 2">
    <name type="scientific">Paramecium octaurelia</name>
    <dbReference type="NCBI Taxonomy" id="43137"/>
    <lineage>
        <taxon>Eukaryota</taxon>
        <taxon>Sar</taxon>
        <taxon>Alveolata</taxon>
        <taxon>Ciliophora</taxon>
        <taxon>Intramacronucleata</taxon>
        <taxon>Oligohymenophorea</taxon>
        <taxon>Peniculida</taxon>
        <taxon>Parameciidae</taxon>
        <taxon>Paramecium</taxon>
    </lineage>
</organism>
<evidence type="ECO:0000313" key="2">
    <source>
        <dbReference type="Proteomes" id="UP000683925"/>
    </source>
</evidence>
<protein>
    <submittedName>
        <fullName evidence="1">Uncharacterized protein</fullName>
    </submittedName>
</protein>
<dbReference type="OrthoDB" id="306059at2759"/>
<name>A0A8S1W2Y2_PAROT</name>
<evidence type="ECO:0000313" key="1">
    <source>
        <dbReference type="EMBL" id="CAD8182479.1"/>
    </source>
</evidence>
<dbReference type="Proteomes" id="UP000683925">
    <property type="component" value="Unassembled WGS sequence"/>
</dbReference>
<accession>A0A8S1W2Y2</accession>
<comment type="caution">
    <text evidence="1">The sequence shown here is derived from an EMBL/GenBank/DDBJ whole genome shotgun (WGS) entry which is preliminary data.</text>
</comment>